<evidence type="ECO:0000256" key="2">
    <source>
        <dbReference type="ARBA" id="ARBA00022475"/>
    </source>
</evidence>
<comment type="subcellular location">
    <subcellularLocation>
        <location evidence="1">Cell membrane</location>
        <topology evidence="1">Multi-pass membrane protein</topology>
    </subcellularLocation>
</comment>
<dbReference type="EMBL" id="JDFF01000011">
    <property type="protein sequence ID" value="EWC92689.1"/>
    <property type="molecule type" value="Genomic_DNA"/>
</dbReference>
<evidence type="ECO:0000256" key="3">
    <source>
        <dbReference type="ARBA" id="ARBA00022679"/>
    </source>
</evidence>
<dbReference type="InterPro" id="IPR040423">
    <property type="entry name" value="PEA_transferase"/>
</dbReference>
<keyword evidence="3" id="KW-0808">Transferase</keyword>
<feature type="domain" description="Sulfatase N-terminal" evidence="7">
    <location>
        <begin position="72"/>
        <end position="374"/>
    </location>
</feature>
<dbReference type="AlphaFoldDB" id="Z4WZ26"/>
<evidence type="ECO:0000256" key="5">
    <source>
        <dbReference type="ARBA" id="ARBA00022989"/>
    </source>
</evidence>
<evidence type="ECO:0000256" key="1">
    <source>
        <dbReference type="ARBA" id="ARBA00004651"/>
    </source>
</evidence>
<dbReference type="PANTHER" id="PTHR30443">
    <property type="entry name" value="INNER MEMBRANE PROTEIN"/>
    <property type="match status" value="1"/>
</dbReference>
<organism evidence="8 9">
    <name type="scientific">Porphyromonas catoniae ATCC 51270</name>
    <dbReference type="NCBI Taxonomy" id="887901"/>
    <lineage>
        <taxon>Bacteria</taxon>
        <taxon>Pseudomonadati</taxon>
        <taxon>Bacteroidota</taxon>
        <taxon>Bacteroidia</taxon>
        <taxon>Bacteroidales</taxon>
        <taxon>Porphyromonadaceae</taxon>
        <taxon>Porphyromonas</taxon>
    </lineage>
</organism>
<dbReference type="Pfam" id="PF00884">
    <property type="entry name" value="Sulfatase"/>
    <property type="match status" value="1"/>
</dbReference>
<keyword evidence="5" id="KW-1133">Transmembrane helix</keyword>
<dbReference type="CDD" id="cd16017">
    <property type="entry name" value="LptA"/>
    <property type="match status" value="1"/>
</dbReference>
<dbReference type="GO" id="GO:0009244">
    <property type="term" value="P:lipopolysaccharide core region biosynthetic process"/>
    <property type="evidence" value="ECO:0007669"/>
    <property type="project" value="TreeGrafter"/>
</dbReference>
<keyword evidence="4" id="KW-0812">Transmembrane</keyword>
<dbReference type="SUPFAM" id="SSF53649">
    <property type="entry name" value="Alkaline phosphatase-like"/>
    <property type="match status" value="1"/>
</dbReference>
<evidence type="ECO:0000256" key="4">
    <source>
        <dbReference type="ARBA" id="ARBA00022692"/>
    </source>
</evidence>
<protein>
    <submittedName>
        <fullName evidence="8">Arylsulfatase</fullName>
    </submittedName>
</protein>
<keyword evidence="6" id="KW-0472">Membrane</keyword>
<name>Z4WZ26_9PORP</name>
<reference evidence="8 9" key="1">
    <citation type="submission" date="2014-01" db="EMBL/GenBank/DDBJ databases">
        <authorList>
            <person name="Durkin A.S."/>
            <person name="McCorrison J."/>
            <person name="Torralba M."/>
            <person name="Gillis M."/>
            <person name="Haft D.H."/>
            <person name="Methe B."/>
            <person name="Sutton G."/>
            <person name="Nelson K.E."/>
        </authorList>
    </citation>
    <scope>NUCLEOTIDE SEQUENCE [LARGE SCALE GENOMIC DNA]</scope>
    <source>
        <strain evidence="8 9">ATCC 51270</strain>
    </source>
</reference>
<dbReference type="GO" id="GO:0005886">
    <property type="term" value="C:plasma membrane"/>
    <property type="evidence" value="ECO:0007669"/>
    <property type="project" value="UniProtKB-SubCell"/>
</dbReference>
<comment type="caution">
    <text evidence="8">The sequence shown here is derived from an EMBL/GenBank/DDBJ whole genome shotgun (WGS) entry which is preliminary data.</text>
</comment>
<dbReference type="InterPro" id="IPR058130">
    <property type="entry name" value="PEA_transf_C"/>
</dbReference>
<gene>
    <name evidence="8" type="ORF">HMPREF0636_0732</name>
</gene>
<evidence type="ECO:0000313" key="9">
    <source>
        <dbReference type="Proteomes" id="UP000023482"/>
    </source>
</evidence>
<keyword evidence="9" id="KW-1185">Reference proteome</keyword>
<accession>Z4WZ26</accession>
<dbReference type="Gene3D" id="3.40.720.10">
    <property type="entry name" value="Alkaline Phosphatase, subunit A"/>
    <property type="match status" value="1"/>
</dbReference>
<dbReference type="PATRIC" id="fig|887901.3.peg.635"/>
<dbReference type="InterPro" id="IPR017850">
    <property type="entry name" value="Alkaline_phosphatase_core_sf"/>
</dbReference>
<sequence>MPLYSHRFLSLLVVYPAQRATRSFLYMAPAERIYQGTTDCLRDARDLAAYAEQIKHIDLGKIEHSEDLDSATIVIIIGESMRRDYMHCYGYPLPNTPKQDSLVATGDLILFSDVVSSASWTVGSVSQSMSFYTREDEPTEWYKFPTLPFVLSKAGYYTYWLSNQERQGAGLQPLATLAMTADSTRFAKDRTVGNWDSAEDLDLIPLLGSQSMIPQESKVKALVQVVHLMGSHSPYSYRCPKAMARFQTTDLPKTLPNGMPTPSDSKRSEIIRDYVNSIYYNDLVVSKIIEHFASKPAIILHFSDHGQAIFENPQRPDYCEHEVSQPGVSIPLMVYFSPVMRQSHPELYARVLAAKDRKIMTDLIANSVLGLLGIKMKYYNPQLDFFSPSYNTSRHRLIPGYDGTPIEF</sequence>
<evidence type="ECO:0000313" key="8">
    <source>
        <dbReference type="EMBL" id="EWC92689.1"/>
    </source>
</evidence>
<dbReference type="InterPro" id="IPR000917">
    <property type="entry name" value="Sulfatase_N"/>
</dbReference>
<evidence type="ECO:0000259" key="7">
    <source>
        <dbReference type="Pfam" id="PF00884"/>
    </source>
</evidence>
<keyword evidence="2" id="KW-1003">Cell membrane</keyword>
<proteinExistence type="predicted"/>
<evidence type="ECO:0000256" key="6">
    <source>
        <dbReference type="ARBA" id="ARBA00023136"/>
    </source>
</evidence>
<dbReference type="Proteomes" id="UP000023482">
    <property type="component" value="Unassembled WGS sequence"/>
</dbReference>
<dbReference type="PANTHER" id="PTHR30443:SF2">
    <property type="entry name" value="PHOSPHOETHANOLAMINE TRANSFERASE EPTC"/>
    <property type="match status" value="1"/>
</dbReference>
<dbReference type="GO" id="GO:0016776">
    <property type="term" value="F:phosphotransferase activity, phosphate group as acceptor"/>
    <property type="evidence" value="ECO:0007669"/>
    <property type="project" value="TreeGrafter"/>
</dbReference>